<name>A0A2H0KGN2_9BACT</name>
<evidence type="ECO:0000313" key="4">
    <source>
        <dbReference type="Proteomes" id="UP000231371"/>
    </source>
</evidence>
<gene>
    <name evidence="3" type="ORF">COV89_00635</name>
</gene>
<evidence type="ECO:0000256" key="1">
    <source>
        <dbReference type="SAM" id="MobiDB-lite"/>
    </source>
</evidence>
<dbReference type="Proteomes" id="UP000231371">
    <property type="component" value="Unassembled WGS sequence"/>
</dbReference>
<evidence type="ECO:0000256" key="2">
    <source>
        <dbReference type="SAM" id="Phobius"/>
    </source>
</evidence>
<feature type="transmembrane region" description="Helical" evidence="2">
    <location>
        <begin position="7"/>
        <end position="28"/>
    </location>
</feature>
<feature type="compositionally biased region" description="Low complexity" evidence="1">
    <location>
        <begin position="94"/>
        <end position="106"/>
    </location>
</feature>
<keyword evidence="2" id="KW-1133">Transmembrane helix</keyword>
<evidence type="ECO:0000313" key="3">
    <source>
        <dbReference type="EMBL" id="PIQ70402.1"/>
    </source>
</evidence>
<protein>
    <submittedName>
        <fullName evidence="3">Uncharacterized protein</fullName>
    </submittedName>
</protein>
<feature type="region of interest" description="Disordered" evidence="1">
    <location>
        <begin position="67"/>
        <end position="106"/>
    </location>
</feature>
<feature type="compositionally biased region" description="Pro residues" evidence="1">
    <location>
        <begin position="80"/>
        <end position="93"/>
    </location>
</feature>
<keyword evidence="2" id="KW-0812">Transmembrane</keyword>
<sequence length="271" mass="29357">MNRKKQKIFRIVIISVLFLGMALVSLIISRRLTLPLFFRPKAEIEAVPDLRCSLEIEVEDVQTEPSPIATTIPTSTGTPKPTPTNTPIPPTPTIRPTATNSPFTKPTFTPTPTLCSKITPSSGCPSDLPPPPGNVYPDIDNLILSNPTSILNRGQTATVTFTANAYVKTSKLCVRRCTDSSYHNCDVNWGLTTDGQACDRKDYVTSLSLALDCEPGFYQLLVAGYSSDNNYACSSQLFYTRGSTADPVPIYCSLGTGCGCSNKPINIEIVP</sequence>
<keyword evidence="2" id="KW-0472">Membrane</keyword>
<organism evidence="3 4">
    <name type="scientific">Candidatus Shapirobacteria bacterium CG11_big_fil_rev_8_21_14_0_20_40_12</name>
    <dbReference type="NCBI Taxonomy" id="1974889"/>
    <lineage>
        <taxon>Bacteria</taxon>
        <taxon>Candidatus Shapironibacteriota</taxon>
    </lineage>
</organism>
<proteinExistence type="predicted"/>
<feature type="compositionally biased region" description="Low complexity" evidence="1">
    <location>
        <begin position="67"/>
        <end position="79"/>
    </location>
</feature>
<reference evidence="3 4" key="1">
    <citation type="submission" date="2017-09" db="EMBL/GenBank/DDBJ databases">
        <title>Depth-based differentiation of microbial function through sediment-hosted aquifers and enrichment of novel symbionts in the deep terrestrial subsurface.</title>
        <authorList>
            <person name="Probst A.J."/>
            <person name="Ladd B."/>
            <person name="Jarett J.K."/>
            <person name="Geller-Mcgrath D.E."/>
            <person name="Sieber C.M."/>
            <person name="Emerson J.B."/>
            <person name="Anantharaman K."/>
            <person name="Thomas B.C."/>
            <person name="Malmstrom R."/>
            <person name="Stieglmeier M."/>
            <person name="Klingl A."/>
            <person name="Woyke T."/>
            <person name="Ryan C.M."/>
            <person name="Banfield J.F."/>
        </authorList>
    </citation>
    <scope>NUCLEOTIDE SEQUENCE [LARGE SCALE GENOMIC DNA]</scope>
    <source>
        <strain evidence="3">CG11_big_fil_rev_8_21_14_0_20_40_12</strain>
    </source>
</reference>
<accession>A0A2H0KGN2</accession>
<dbReference type="EMBL" id="PCVI01000011">
    <property type="protein sequence ID" value="PIQ70402.1"/>
    <property type="molecule type" value="Genomic_DNA"/>
</dbReference>
<comment type="caution">
    <text evidence="3">The sequence shown here is derived from an EMBL/GenBank/DDBJ whole genome shotgun (WGS) entry which is preliminary data.</text>
</comment>
<dbReference type="AlphaFoldDB" id="A0A2H0KGN2"/>